<dbReference type="SUPFAM" id="SSF52833">
    <property type="entry name" value="Thioredoxin-like"/>
    <property type="match status" value="1"/>
</dbReference>
<dbReference type="InterPro" id="IPR005746">
    <property type="entry name" value="Thioredoxin"/>
</dbReference>
<dbReference type="PROSITE" id="PS51352">
    <property type="entry name" value="THIOREDOXIN_2"/>
    <property type="match status" value="1"/>
</dbReference>
<dbReference type="InterPro" id="IPR013766">
    <property type="entry name" value="Thioredoxin_domain"/>
</dbReference>
<evidence type="ECO:0000256" key="1">
    <source>
        <dbReference type="ARBA" id="ARBA00022448"/>
    </source>
</evidence>
<dbReference type="GO" id="GO:0015035">
    <property type="term" value="F:protein-disulfide reductase activity"/>
    <property type="evidence" value="ECO:0007669"/>
    <property type="project" value="InterPro"/>
</dbReference>
<evidence type="ECO:0000256" key="2">
    <source>
        <dbReference type="ARBA" id="ARBA00022982"/>
    </source>
</evidence>
<dbReference type="OrthoDB" id="35385at2157"/>
<sequence>MDDLEAIRKKRLQELQRSLEARQYPAEPVVVTDTGFDQFVSQYPLTVIDCWAQWCAPCRMLSPIIDQLASELQGKIVFGKLDTDQNPVIAQKLRITSIPTLLIFRQGNLVDRISGALPKHLLLQRLKPIIN</sequence>
<dbReference type="InterPro" id="IPR017937">
    <property type="entry name" value="Thioredoxin_CS"/>
</dbReference>
<dbReference type="Proteomes" id="UP000010866">
    <property type="component" value="Chromosome"/>
</dbReference>
<gene>
    <name evidence="6" type="ordered locus">Metho_1715</name>
</gene>
<proteinExistence type="predicted"/>
<dbReference type="RefSeq" id="WP_015325069.1">
    <property type="nucleotide sequence ID" value="NC_019977.1"/>
</dbReference>
<dbReference type="GeneID" id="14406228"/>
<dbReference type="PROSITE" id="PS00194">
    <property type="entry name" value="THIOREDOXIN_1"/>
    <property type="match status" value="1"/>
</dbReference>
<accession>L0L0X4</accession>
<dbReference type="HOGENOM" id="CLU_090389_10_1_2"/>
<evidence type="ECO:0000313" key="7">
    <source>
        <dbReference type="Proteomes" id="UP000010866"/>
    </source>
</evidence>
<organism evidence="6 7">
    <name type="scientific">Methanomethylovorans hollandica (strain DSM 15978 / NBRC 107637 / DMS1)</name>
    <dbReference type="NCBI Taxonomy" id="867904"/>
    <lineage>
        <taxon>Archaea</taxon>
        <taxon>Methanobacteriati</taxon>
        <taxon>Methanobacteriota</taxon>
        <taxon>Stenosarchaea group</taxon>
        <taxon>Methanomicrobia</taxon>
        <taxon>Methanosarcinales</taxon>
        <taxon>Methanosarcinaceae</taxon>
        <taxon>Methanomethylovorans</taxon>
    </lineage>
</organism>
<dbReference type="NCBIfam" id="TIGR01068">
    <property type="entry name" value="thioredoxin"/>
    <property type="match status" value="1"/>
</dbReference>
<name>L0L0X4_METHD</name>
<dbReference type="EMBL" id="CP003362">
    <property type="protein sequence ID" value="AGB49904.1"/>
    <property type="molecule type" value="Genomic_DNA"/>
</dbReference>
<feature type="domain" description="Thioredoxin" evidence="5">
    <location>
        <begin position="18"/>
        <end position="131"/>
    </location>
</feature>
<dbReference type="STRING" id="867904.Metho_1715"/>
<evidence type="ECO:0000256" key="3">
    <source>
        <dbReference type="ARBA" id="ARBA00023157"/>
    </source>
</evidence>
<dbReference type="Gene3D" id="3.40.30.10">
    <property type="entry name" value="Glutaredoxin"/>
    <property type="match status" value="1"/>
</dbReference>
<dbReference type="KEGG" id="mhz:Metho_1715"/>
<keyword evidence="1" id="KW-0813">Transport</keyword>
<evidence type="ECO:0000259" key="5">
    <source>
        <dbReference type="PROSITE" id="PS51352"/>
    </source>
</evidence>
<dbReference type="PRINTS" id="PR00421">
    <property type="entry name" value="THIOREDOXIN"/>
</dbReference>
<evidence type="ECO:0000256" key="4">
    <source>
        <dbReference type="ARBA" id="ARBA00023284"/>
    </source>
</evidence>
<keyword evidence="4" id="KW-0676">Redox-active center</keyword>
<dbReference type="GO" id="GO:0005737">
    <property type="term" value="C:cytoplasm"/>
    <property type="evidence" value="ECO:0007669"/>
    <property type="project" value="TreeGrafter"/>
</dbReference>
<dbReference type="AlphaFoldDB" id="L0L0X4"/>
<dbReference type="InterPro" id="IPR036249">
    <property type="entry name" value="Thioredoxin-like_sf"/>
</dbReference>
<keyword evidence="7" id="KW-1185">Reference proteome</keyword>
<dbReference type="FunFam" id="3.40.30.10:FF:000001">
    <property type="entry name" value="Thioredoxin"/>
    <property type="match status" value="1"/>
</dbReference>
<dbReference type="PANTHER" id="PTHR45663">
    <property type="entry name" value="GEO12009P1"/>
    <property type="match status" value="1"/>
</dbReference>
<keyword evidence="3" id="KW-1015">Disulfide bond</keyword>
<keyword evidence="2" id="KW-0249">Electron transport</keyword>
<dbReference type="CDD" id="cd02947">
    <property type="entry name" value="TRX_family"/>
    <property type="match status" value="1"/>
</dbReference>
<dbReference type="PANTHER" id="PTHR45663:SF11">
    <property type="entry name" value="GEO12009P1"/>
    <property type="match status" value="1"/>
</dbReference>
<protein>
    <submittedName>
        <fullName evidence="6">Thioredoxin</fullName>
    </submittedName>
</protein>
<dbReference type="Pfam" id="PF00085">
    <property type="entry name" value="Thioredoxin"/>
    <property type="match status" value="1"/>
</dbReference>
<evidence type="ECO:0000313" key="6">
    <source>
        <dbReference type="EMBL" id="AGB49904.1"/>
    </source>
</evidence>
<reference evidence="7" key="1">
    <citation type="submission" date="2012-02" db="EMBL/GenBank/DDBJ databases">
        <title>Complete sequence of chromosome of Methanomethylovorans hollandica DSM 15978.</title>
        <authorList>
            <person name="Lucas S."/>
            <person name="Copeland A."/>
            <person name="Lapidus A."/>
            <person name="Glavina del Rio T."/>
            <person name="Dalin E."/>
            <person name="Tice H."/>
            <person name="Bruce D."/>
            <person name="Goodwin L."/>
            <person name="Pitluck S."/>
            <person name="Peters L."/>
            <person name="Mikhailova N."/>
            <person name="Held B."/>
            <person name="Kyrpides N."/>
            <person name="Mavromatis K."/>
            <person name="Ivanova N."/>
            <person name="Brettin T."/>
            <person name="Detter J.C."/>
            <person name="Han C."/>
            <person name="Larimer F."/>
            <person name="Land M."/>
            <person name="Hauser L."/>
            <person name="Markowitz V."/>
            <person name="Cheng J.-F."/>
            <person name="Hugenholtz P."/>
            <person name="Woyke T."/>
            <person name="Wu D."/>
            <person name="Spring S."/>
            <person name="Schroeder M."/>
            <person name="Brambilla E."/>
            <person name="Klenk H.-P."/>
            <person name="Eisen J.A."/>
        </authorList>
    </citation>
    <scope>NUCLEOTIDE SEQUENCE [LARGE SCALE GENOMIC DNA]</scope>
    <source>
        <strain evidence="7">DSM 15978 / NBRC 107637 / DMS1</strain>
    </source>
</reference>